<gene>
    <name evidence="1" type="ORF">HJ526_02585</name>
</gene>
<dbReference type="Proteomes" id="UP000523601">
    <property type="component" value="Unassembled WGS sequence"/>
</dbReference>
<comment type="caution">
    <text evidence="1">The sequence shown here is derived from an EMBL/GenBank/DDBJ whole genome shotgun (WGS) entry which is preliminary data.</text>
</comment>
<dbReference type="PANTHER" id="PTHR43611:SF3">
    <property type="entry name" value="FLAVIN MONONUCLEOTIDE HYDROLASE 1, CHLOROPLATIC"/>
    <property type="match status" value="1"/>
</dbReference>
<sequence length="203" mass="22043">MPRYDLILFDMDDVLCHSDRRYRAAHLAQLTNTTADRVYAAIWGSGIDAAADAGKISTTTYLREVALQLGVPFSADQWLEARKASMTPNPEVLDLVAQVRKTHQVAVLTNNSELVGDNIDFLFPELRPLFGDLIFPSSVFGAAKPDTQCFLGCLSAIGMTPEQGIFIDDRAENVAGAQKAGMAGHVFSGHEGLVAYLQEQGVL</sequence>
<dbReference type="SUPFAM" id="SSF56784">
    <property type="entry name" value="HAD-like"/>
    <property type="match status" value="1"/>
</dbReference>
<evidence type="ECO:0000313" key="2">
    <source>
        <dbReference type="Proteomes" id="UP000523601"/>
    </source>
</evidence>
<accession>A0ABX2PB78</accession>
<dbReference type="RefSeq" id="WP_176852690.1">
    <property type="nucleotide sequence ID" value="NZ_JABCJD010000001.1"/>
</dbReference>
<dbReference type="Pfam" id="PF00702">
    <property type="entry name" value="Hydrolase"/>
    <property type="match status" value="1"/>
</dbReference>
<evidence type="ECO:0000313" key="1">
    <source>
        <dbReference type="EMBL" id="NVO26294.1"/>
    </source>
</evidence>
<name>A0ABX2PB78_9RHOB</name>
<dbReference type="SFLD" id="SFLDS00003">
    <property type="entry name" value="Haloacid_Dehalogenase"/>
    <property type="match status" value="1"/>
</dbReference>
<keyword evidence="2" id="KW-1185">Reference proteome</keyword>
<proteinExistence type="predicted"/>
<dbReference type="EMBL" id="JABCJD010000001">
    <property type="protein sequence ID" value="NVO26294.1"/>
    <property type="molecule type" value="Genomic_DNA"/>
</dbReference>
<dbReference type="InterPro" id="IPR036412">
    <property type="entry name" value="HAD-like_sf"/>
</dbReference>
<dbReference type="InterPro" id="IPR006439">
    <property type="entry name" value="HAD-SF_hydro_IA"/>
</dbReference>
<reference evidence="1 2" key="1">
    <citation type="submission" date="2020-04" db="EMBL/GenBank/DDBJ databases">
        <title>Donghicola sp., a member of the Rhodobacteraceae family isolated from mangrove forest in Thailand.</title>
        <authorList>
            <person name="Charoenyingcharoen P."/>
            <person name="Yukphan P."/>
        </authorList>
    </citation>
    <scope>NUCLEOTIDE SEQUENCE [LARGE SCALE GENOMIC DNA]</scope>
    <source>
        <strain evidence="1 2">C2-DW-16</strain>
    </source>
</reference>
<dbReference type="InterPro" id="IPR023214">
    <property type="entry name" value="HAD_sf"/>
</dbReference>
<organism evidence="1 2">
    <name type="scientific">Donghicola mangrovi</name>
    <dbReference type="NCBI Taxonomy" id="2729614"/>
    <lineage>
        <taxon>Bacteria</taxon>
        <taxon>Pseudomonadati</taxon>
        <taxon>Pseudomonadota</taxon>
        <taxon>Alphaproteobacteria</taxon>
        <taxon>Rhodobacterales</taxon>
        <taxon>Roseobacteraceae</taxon>
        <taxon>Donghicola</taxon>
    </lineage>
</organism>
<protein>
    <submittedName>
        <fullName evidence="1">HAD family phosphatase</fullName>
    </submittedName>
</protein>
<dbReference type="SFLD" id="SFLDG01129">
    <property type="entry name" value="C1.5:_HAD__Beta-PGM__Phosphata"/>
    <property type="match status" value="1"/>
</dbReference>
<dbReference type="NCBIfam" id="TIGR01509">
    <property type="entry name" value="HAD-SF-IA-v3"/>
    <property type="match status" value="1"/>
</dbReference>
<dbReference type="Gene3D" id="1.10.150.240">
    <property type="entry name" value="Putative phosphatase, domain 2"/>
    <property type="match status" value="1"/>
</dbReference>
<dbReference type="PANTHER" id="PTHR43611">
    <property type="entry name" value="ALPHA-D-GLUCOSE 1-PHOSPHATE PHOSPHATASE"/>
    <property type="match status" value="1"/>
</dbReference>
<dbReference type="CDD" id="cd02603">
    <property type="entry name" value="HAD_sEH-N_like"/>
    <property type="match status" value="1"/>
</dbReference>
<dbReference type="InterPro" id="IPR023198">
    <property type="entry name" value="PGP-like_dom2"/>
</dbReference>
<dbReference type="Gene3D" id="3.40.50.1000">
    <property type="entry name" value="HAD superfamily/HAD-like"/>
    <property type="match status" value="1"/>
</dbReference>